<accession>A0AAW0K364</accession>
<dbReference type="InterPro" id="IPR008259">
    <property type="entry name" value="FMN_hydac_DH_AS"/>
</dbReference>
<gene>
    <name evidence="7" type="primary">GLO4_3</name>
    <name evidence="7" type="ORF">CFP56_025307</name>
</gene>
<protein>
    <recommendedName>
        <fullName evidence="3">(S)-2-hydroxy-acid oxidase</fullName>
        <ecNumber evidence="3">1.1.3.15</ecNumber>
    </recommendedName>
</protein>
<reference evidence="7 8" key="1">
    <citation type="journal article" date="2018" name="Sci. Data">
        <title>The draft genome sequence of cork oak.</title>
        <authorList>
            <person name="Ramos A.M."/>
            <person name="Usie A."/>
            <person name="Barbosa P."/>
            <person name="Barros P.M."/>
            <person name="Capote T."/>
            <person name="Chaves I."/>
            <person name="Simoes F."/>
            <person name="Abreu I."/>
            <person name="Carrasquinho I."/>
            <person name="Faro C."/>
            <person name="Guimaraes J.B."/>
            <person name="Mendonca D."/>
            <person name="Nobrega F."/>
            <person name="Rodrigues L."/>
            <person name="Saibo N.J.M."/>
            <person name="Varela M.C."/>
            <person name="Egas C."/>
            <person name="Matos J."/>
            <person name="Miguel C.M."/>
            <person name="Oliveira M.M."/>
            <person name="Ricardo C.P."/>
            <person name="Goncalves S."/>
        </authorList>
    </citation>
    <scope>NUCLEOTIDE SEQUENCE [LARGE SCALE GENOMIC DNA]</scope>
    <source>
        <strain evidence="8">cv. HL8</strain>
    </source>
</reference>
<keyword evidence="8" id="KW-1185">Reference proteome</keyword>
<dbReference type="GO" id="GO:0005777">
    <property type="term" value="C:peroxisome"/>
    <property type="evidence" value="ECO:0007669"/>
    <property type="project" value="UniProtKB-SubCell"/>
</dbReference>
<evidence type="ECO:0000256" key="2">
    <source>
        <dbReference type="ARBA" id="ARBA00004275"/>
    </source>
</evidence>
<keyword evidence="5" id="KW-0576">Peroxisome</keyword>
<dbReference type="PROSITE" id="PS51349">
    <property type="entry name" value="FMN_HYDROXY_ACID_DH_2"/>
    <property type="match status" value="1"/>
</dbReference>
<dbReference type="InterPro" id="IPR000262">
    <property type="entry name" value="FMN-dep_DH"/>
</dbReference>
<sequence>MASVEQQVDSNAKSRVNPDRDRVIMPWLQDFNAWYLDVITNAELADYAIKAVEVGVARIVVSNHGARQLDYTPATITVLEEVVHAVGGKVLVFLDGGVWQGTDVFKALALGAQAVLIGRPVIYGLAAKGEYGVRKVIQMLKDELELAHHGYLAIL</sequence>
<dbReference type="SUPFAM" id="SSF51395">
    <property type="entry name" value="FMN-linked oxidoreductases"/>
    <property type="match status" value="1"/>
</dbReference>
<evidence type="ECO:0000256" key="1">
    <source>
        <dbReference type="ARBA" id="ARBA00001917"/>
    </source>
</evidence>
<name>A0AAW0K364_QUESU</name>
<dbReference type="PANTHER" id="PTHR10578:SF67">
    <property type="entry name" value="PEROXISOMAL (S)-2-HYDROXYACID OXIDASE GLO3"/>
    <property type="match status" value="1"/>
</dbReference>
<comment type="subcellular location">
    <subcellularLocation>
        <location evidence="2">Peroxisome</location>
    </subcellularLocation>
</comment>
<dbReference type="Proteomes" id="UP000237347">
    <property type="component" value="Unassembled WGS sequence"/>
</dbReference>
<dbReference type="EMBL" id="PKMF04000401">
    <property type="protein sequence ID" value="KAK7833720.1"/>
    <property type="molecule type" value="Genomic_DNA"/>
</dbReference>
<feature type="domain" description="FMN hydroxy acid dehydrogenase" evidence="6">
    <location>
        <begin position="1"/>
        <end position="155"/>
    </location>
</feature>
<evidence type="ECO:0000259" key="6">
    <source>
        <dbReference type="PROSITE" id="PS51349"/>
    </source>
</evidence>
<evidence type="ECO:0000256" key="5">
    <source>
        <dbReference type="ARBA" id="ARBA00023140"/>
    </source>
</evidence>
<evidence type="ECO:0000256" key="3">
    <source>
        <dbReference type="ARBA" id="ARBA00013087"/>
    </source>
</evidence>
<dbReference type="AlphaFoldDB" id="A0AAW0K364"/>
<proteinExistence type="predicted"/>
<evidence type="ECO:0000313" key="8">
    <source>
        <dbReference type="Proteomes" id="UP000237347"/>
    </source>
</evidence>
<dbReference type="Gene3D" id="3.20.20.70">
    <property type="entry name" value="Aldolase class I"/>
    <property type="match status" value="1"/>
</dbReference>
<dbReference type="GO" id="GO:0003973">
    <property type="term" value="F:(S)-2-hydroxy-acid oxidase activity"/>
    <property type="evidence" value="ECO:0007669"/>
    <property type="project" value="UniProtKB-EC"/>
</dbReference>
<dbReference type="PANTHER" id="PTHR10578">
    <property type="entry name" value="S -2-HYDROXY-ACID OXIDASE-RELATED"/>
    <property type="match status" value="1"/>
</dbReference>
<keyword evidence="4" id="KW-0560">Oxidoreductase</keyword>
<organism evidence="7 8">
    <name type="scientific">Quercus suber</name>
    <name type="common">Cork oak</name>
    <dbReference type="NCBI Taxonomy" id="58331"/>
    <lineage>
        <taxon>Eukaryota</taxon>
        <taxon>Viridiplantae</taxon>
        <taxon>Streptophyta</taxon>
        <taxon>Embryophyta</taxon>
        <taxon>Tracheophyta</taxon>
        <taxon>Spermatophyta</taxon>
        <taxon>Magnoliopsida</taxon>
        <taxon>eudicotyledons</taxon>
        <taxon>Gunneridae</taxon>
        <taxon>Pentapetalae</taxon>
        <taxon>rosids</taxon>
        <taxon>fabids</taxon>
        <taxon>Fagales</taxon>
        <taxon>Fagaceae</taxon>
        <taxon>Quercus</taxon>
    </lineage>
</organism>
<dbReference type="InterPro" id="IPR037396">
    <property type="entry name" value="FMN_HAD"/>
</dbReference>
<dbReference type="EC" id="1.1.3.15" evidence="3"/>
<dbReference type="InterPro" id="IPR013785">
    <property type="entry name" value="Aldolase_TIM"/>
</dbReference>
<feature type="non-terminal residue" evidence="7">
    <location>
        <position position="155"/>
    </location>
</feature>
<dbReference type="PROSITE" id="PS00557">
    <property type="entry name" value="FMN_HYDROXY_ACID_DH_1"/>
    <property type="match status" value="1"/>
</dbReference>
<evidence type="ECO:0000313" key="7">
    <source>
        <dbReference type="EMBL" id="KAK7833720.1"/>
    </source>
</evidence>
<evidence type="ECO:0000256" key="4">
    <source>
        <dbReference type="ARBA" id="ARBA00023002"/>
    </source>
</evidence>
<dbReference type="Pfam" id="PF01070">
    <property type="entry name" value="FMN_dh"/>
    <property type="match status" value="1"/>
</dbReference>
<comment type="cofactor">
    <cofactor evidence="1">
        <name>FMN</name>
        <dbReference type="ChEBI" id="CHEBI:58210"/>
    </cofactor>
</comment>
<comment type="caution">
    <text evidence="7">The sequence shown here is derived from an EMBL/GenBank/DDBJ whole genome shotgun (WGS) entry which is preliminary data.</text>
</comment>